<dbReference type="OrthoDB" id="4356994at2759"/>
<proteinExistence type="predicted"/>
<sequence length="415" mass="46672">MARTLRNNIQALQERGELTKEDISNPDMITLLLESLFYSRPRPGESSTTSPSSYDLLGQSSSSVSELSSDSLATDEDVFMDYTRPVQIQSSFDAAHCPTEAPYSFTNFESMVVSNVFDVPQPPSETPLHSKNFDSDTSSLASKVSLIEDGDTQMAWYETLSEKYQHLESSIWQFGGATGNWPFIGGSDWSSGPSPLQTVTLPLIYPGDPINEIVLSCRDRARDLLRSGVPLQSVMGSGPTDVELLFRMRQPDEEWNLPGWACEVGLPSELMAWGLQDVEWNVKLAEVFMRVRFMRWLILPGAETLTGIPGILRPTTVQMRFPHPVAIDFLPIPAVRTILVRRPRDWQTPLSRSKYSCNWDDNLGPAIVTDPLTGRRILSAKFEKHICTYQNWSVGKSILETWPELWGEMTLDKEK</sequence>
<dbReference type="InterPro" id="IPR021833">
    <property type="entry name" value="DUF3425"/>
</dbReference>
<name>A0A072PLI3_9EURO</name>
<evidence type="ECO:0000313" key="3">
    <source>
        <dbReference type="Proteomes" id="UP000027920"/>
    </source>
</evidence>
<dbReference type="EMBL" id="AMGV01000002">
    <property type="protein sequence ID" value="KEF60721.1"/>
    <property type="molecule type" value="Genomic_DNA"/>
</dbReference>
<feature type="compositionally biased region" description="Low complexity" evidence="1">
    <location>
        <begin position="50"/>
        <end position="60"/>
    </location>
</feature>
<accession>A0A072PLI3</accession>
<dbReference type="RefSeq" id="XP_013263311.1">
    <property type="nucleotide sequence ID" value="XM_013407857.1"/>
</dbReference>
<organism evidence="2 3">
    <name type="scientific">Exophiala aquamarina CBS 119918</name>
    <dbReference type="NCBI Taxonomy" id="1182545"/>
    <lineage>
        <taxon>Eukaryota</taxon>
        <taxon>Fungi</taxon>
        <taxon>Dikarya</taxon>
        <taxon>Ascomycota</taxon>
        <taxon>Pezizomycotina</taxon>
        <taxon>Eurotiomycetes</taxon>
        <taxon>Chaetothyriomycetidae</taxon>
        <taxon>Chaetothyriales</taxon>
        <taxon>Herpotrichiellaceae</taxon>
        <taxon>Exophiala</taxon>
    </lineage>
</organism>
<dbReference type="HOGENOM" id="CLU_662276_0_0_1"/>
<comment type="caution">
    <text evidence="2">The sequence shown here is derived from an EMBL/GenBank/DDBJ whole genome shotgun (WGS) entry which is preliminary data.</text>
</comment>
<protein>
    <submittedName>
        <fullName evidence="2">Uncharacterized protein</fullName>
    </submittedName>
</protein>
<feature type="region of interest" description="Disordered" evidence="1">
    <location>
        <begin position="41"/>
        <end position="60"/>
    </location>
</feature>
<dbReference type="VEuPathDB" id="FungiDB:A1O9_02282"/>
<dbReference type="PANTHER" id="PTHR37012:SF2">
    <property type="entry name" value="BZIP DOMAIN-CONTAINING PROTEIN-RELATED"/>
    <property type="match status" value="1"/>
</dbReference>
<evidence type="ECO:0000313" key="2">
    <source>
        <dbReference type="EMBL" id="KEF60721.1"/>
    </source>
</evidence>
<reference evidence="2 3" key="1">
    <citation type="submission" date="2013-03" db="EMBL/GenBank/DDBJ databases">
        <title>The Genome Sequence of Exophiala aquamarina CBS 119918.</title>
        <authorList>
            <consortium name="The Broad Institute Genomics Platform"/>
            <person name="Cuomo C."/>
            <person name="de Hoog S."/>
            <person name="Gorbushina A."/>
            <person name="Walker B."/>
            <person name="Young S.K."/>
            <person name="Zeng Q."/>
            <person name="Gargeya S."/>
            <person name="Fitzgerald M."/>
            <person name="Haas B."/>
            <person name="Abouelleil A."/>
            <person name="Allen A.W."/>
            <person name="Alvarado L."/>
            <person name="Arachchi H.M."/>
            <person name="Berlin A.M."/>
            <person name="Chapman S.B."/>
            <person name="Gainer-Dewar J."/>
            <person name="Goldberg J."/>
            <person name="Griggs A."/>
            <person name="Gujja S."/>
            <person name="Hansen M."/>
            <person name="Howarth C."/>
            <person name="Imamovic A."/>
            <person name="Ireland A."/>
            <person name="Larimer J."/>
            <person name="McCowan C."/>
            <person name="Murphy C."/>
            <person name="Pearson M."/>
            <person name="Poon T.W."/>
            <person name="Priest M."/>
            <person name="Roberts A."/>
            <person name="Saif S."/>
            <person name="Shea T."/>
            <person name="Sisk P."/>
            <person name="Sykes S."/>
            <person name="Wortman J."/>
            <person name="Nusbaum C."/>
            <person name="Birren B."/>
        </authorList>
    </citation>
    <scope>NUCLEOTIDE SEQUENCE [LARGE SCALE GENOMIC DNA]</scope>
    <source>
        <strain evidence="2 3">CBS 119918</strain>
    </source>
</reference>
<evidence type="ECO:0000256" key="1">
    <source>
        <dbReference type="SAM" id="MobiDB-lite"/>
    </source>
</evidence>
<dbReference type="Proteomes" id="UP000027920">
    <property type="component" value="Unassembled WGS sequence"/>
</dbReference>
<dbReference type="Pfam" id="PF11905">
    <property type="entry name" value="DUF3425"/>
    <property type="match status" value="1"/>
</dbReference>
<dbReference type="PANTHER" id="PTHR37012">
    <property type="entry name" value="B-ZIP TRANSCRIPTION FACTOR (EUROFUNG)-RELATED"/>
    <property type="match status" value="1"/>
</dbReference>
<keyword evidence="3" id="KW-1185">Reference proteome</keyword>
<dbReference type="STRING" id="1182545.A0A072PLI3"/>
<dbReference type="GeneID" id="25277227"/>
<dbReference type="AlphaFoldDB" id="A0A072PLI3"/>
<gene>
    <name evidence="2" type="ORF">A1O9_02282</name>
</gene>